<sequence length="296" mass="30919">MEAIRQRITIPDSIKQIPDQLKPKSPKALDKGTDSIPTSLTPTPVSPPLATPSHGDVGAVLTIACATPIAAKPTAVLAAVLNPATYPAWNTFVPKATVSRPSGLAVPPMLADSAAAKNQPGELLLEGTHVTFEVHMTLDPAKTTTKQALVVTKLEEYTHAAPSTAVANGETQPVHRGRKGYRVCWKTGGLVPPFVLKSERVQEFLETEDGNGTEYRCWETFYGPLAQVLRFTMVGQLETGFAAWMEGLKNFSEGTLTQPPAAPATDAAATTAATTAASTTAPATAPASAPAVAAAS</sequence>
<protein>
    <recommendedName>
        <fullName evidence="4">Polyketide cyclase/dehydrase and lipid transporter</fullName>
    </recommendedName>
</protein>
<evidence type="ECO:0000313" key="3">
    <source>
        <dbReference type="Proteomes" id="UP000070328"/>
    </source>
</evidence>
<dbReference type="CDD" id="cd07822">
    <property type="entry name" value="SRPBCC_4"/>
    <property type="match status" value="1"/>
</dbReference>
<comment type="caution">
    <text evidence="2">The sequence shown here is derived from an EMBL/GenBank/DDBJ whole genome shotgun (WGS) entry which is preliminary data.</text>
</comment>
<name>A0A135TDZ3_9PEZI</name>
<feature type="region of interest" description="Disordered" evidence="1">
    <location>
        <begin position="17"/>
        <end position="52"/>
    </location>
</feature>
<dbReference type="InterPro" id="IPR023393">
    <property type="entry name" value="START-like_dom_sf"/>
</dbReference>
<reference evidence="2 3" key="1">
    <citation type="submission" date="2014-02" db="EMBL/GenBank/DDBJ databases">
        <title>The genome sequence of Colletotrichum simmondsii CBS122122.</title>
        <authorList>
            <person name="Baroncelli R."/>
            <person name="Thon M.R."/>
        </authorList>
    </citation>
    <scope>NUCLEOTIDE SEQUENCE [LARGE SCALE GENOMIC DNA]</scope>
    <source>
        <strain evidence="2 3">CBS122122</strain>
    </source>
</reference>
<evidence type="ECO:0000313" key="2">
    <source>
        <dbReference type="EMBL" id="KXH46329.1"/>
    </source>
</evidence>
<evidence type="ECO:0008006" key="4">
    <source>
        <dbReference type="Google" id="ProtNLM"/>
    </source>
</evidence>
<dbReference type="AlphaFoldDB" id="A0A135TDZ3"/>
<accession>A0A135TDZ3</accession>
<dbReference type="OrthoDB" id="509124at2759"/>
<keyword evidence="3" id="KW-1185">Reference proteome</keyword>
<dbReference type="Proteomes" id="UP000070328">
    <property type="component" value="Unassembled WGS sequence"/>
</dbReference>
<gene>
    <name evidence="2" type="ORF">CSIM01_11721</name>
</gene>
<dbReference type="Gene3D" id="3.30.530.20">
    <property type="match status" value="1"/>
</dbReference>
<evidence type="ECO:0000256" key="1">
    <source>
        <dbReference type="SAM" id="MobiDB-lite"/>
    </source>
</evidence>
<proteinExistence type="predicted"/>
<dbReference type="EMBL" id="JFBX01000194">
    <property type="protein sequence ID" value="KXH46329.1"/>
    <property type="molecule type" value="Genomic_DNA"/>
</dbReference>
<feature type="region of interest" description="Disordered" evidence="1">
    <location>
        <begin position="255"/>
        <end position="296"/>
    </location>
</feature>
<feature type="compositionally biased region" description="Low complexity" evidence="1">
    <location>
        <begin position="263"/>
        <end position="296"/>
    </location>
</feature>
<organism evidence="2 3">
    <name type="scientific">Colletotrichum simmondsii</name>
    <dbReference type="NCBI Taxonomy" id="703756"/>
    <lineage>
        <taxon>Eukaryota</taxon>
        <taxon>Fungi</taxon>
        <taxon>Dikarya</taxon>
        <taxon>Ascomycota</taxon>
        <taxon>Pezizomycotina</taxon>
        <taxon>Sordariomycetes</taxon>
        <taxon>Hypocreomycetidae</taxon>
        <taxon>Glomerellales</taxon>
        <taxon>Glomerellaceae</taxon>
        <taxon>Colletotrichum</taxon>
        <taxon>Colletotrichum acutatum species complex</taxon>
    </lineage>
</organism>